<dbReference type="KEGG" id="bcai:K788_0001508"/>
<dbReference type="SUPFAM" id="SSF109709">
    <property type="entry name" value="KorB DNA-binding domain-like"/>
    <property type="match status" value="1"/>
</dbReference>
<dbReference type="SUPFAM" id="SSF110849">
    <property type="entry name" value="ParB/Sulfiredoxin"/>
    <property type="match status" value="1"/>
</dbReference>
<evidence type="ECO:0000313" key="3">
    <source>
        <dbReference type="EMBL" id="ALL70140.1"/>
    </source>
</evidence>
<dbReference type="AlphaFoldDB" id="A0A0P0RMK8"/>
<dbReference type="InterPro" id="IPR036086">
    <property type="entry name" value="ParB/Sulfiredoxin_sf"/>
</dbReference>
<organism evidence="3 4">
    <name type="scientific">Paraburkholderia caribensis MBA4</name>
    <dbReference type="NCBI Taxonomy" id="1323664"/>
    <lineage>
        <taxon>Bacteria</taxon>
        <taxon>Pseudomonadati</taxon>
        <taxon>Pseudomonadota</taxon>
        <taxon>Betaproteobacteria</taxon>
        <taxon>Burkholderiales</taxon>
        <taxon>Burkholderiaceae</taxon>
        <taxon>Paraburkholderia</taxon>
    </lineage>
</organism>
<dbReference type="PANTHER" id="PTHR33375:SF1">
    <property type="entry name" value="CHROMOSOME-PARTITIONING PROTEIN PARB-RELATED"/>
    <property type="match status" value="1"/>
</dbReference>
<dbReference type="InterPro" id="IPR011111">
    <property type="entry name" value="Plasmid_RepB"/>
</dbReference>
<feature type="domain" description="RepB plasmid partition" evidence="2">
    <location>
        <begin position="59"/>
        <end position="239"/>
    </location>
</feature>
<dbReference type="PANTHER" id="PTHR33375">
    <property type="entry name" value="CHROMOSOME-PARTITIONING PROTEIN PARB-RELATED"/>
    <property type="match status" value="1"/>
</dbReference>
<evidence type="ECO:0000313" key="4">
    <source>
        <dbReference type="Proteomes" id="UP000019146"/>
    </source>
</evidence>
<sequence>MATVGLVEPLVVVPEHDVEGRYLILDGRLRLEALRRLGKEVAICLLATEDETYTYNRHVNRLTAGQDARMIAQAVRRGVPQERIAAVLGVDERTVKAKVKLLKDICPDAAALLADRNCPAATYEILKRLKPLRQLEAAELMCSQSNFSSAFARAIKLATPPEQLMPSATNRSGDADVAQEQMDRLEREIASLQAKLTDVEERYGLEHLHLAVSVSYVSGLLQNTSVHNWLTRMAPRQLANLHEVVAVVGQRPR</sequence>
<keyword evidence="1" id="KW-0175">Coiled coil</keyword>
<gene>
    <name evidence="3" type="ORF">K788_0001508</name>
</gene>
<accession>A0A0P0RMK8</accession>
<dbReference type="EMBL" id="CP012748">
    <property type="protein sequence ID" value="ALL70140.1"/>
    <property type="molecule type" value="Genomic_DNA"/>
</dbReference>
<geneLocation type="plasmid" evidence="4"/>
<dbReference type="Proteomes" id="UP000019146">
    <property type="component" value="Plasmid unnamed"/>
</dbReference>
<dbReference type="GO" id="GO:0005694">
    <property type="term" value="C:chromosome"/>
    <property type="evidence" value="ECO:0007669"/>
    <property type="project" value="TreeGrafter"/>
</dbReference>
<proteinExistence type="predicted"/>
<evidence type="ECO:0000256" key="1">
    <source>
        <dbReference type="SAM" id="Coils"/>
    </source>
</evidence>
<feature type="coiled-coil region" evidence="1">
    <location>
        <begin position="168"/>
        <end position="202"/>
    </location>
</feature>
<dbReference type="GO" id="GO:0045881">
    <property type="term" value="P:positive regulation of sporulation resulting in formation of a cellular spore"/>
    <property type="evidence" value="ECO:0007669"/>
    <property type="project" value="TreeGrafter"/>
</dbReference>
<evidence type="ECO:0000259" key="2">
    <source>
        <dbReference type="Pfam" id="PF07506"/>
    </source>
</evidence>
<protein>
    <submittedName>
        <fullName evidence="3">RepB plasmid partitioning protein/ParB-like nuclease domain</fullName>
    </submittedName>
</protein>
<dbReference type="Gene3D" id="1.10.10.2830">
    <property type="match status" value="1"/>
</dbReference>
<name>A0A0P0RMK8_9BURK</name>
<reference evidence="3 4" key="1">
    <citation type="journal article" date="2014" name="Genome Announc.">
        <title>Draft Genome Sequence of the Haloacid-Degrading Burkholderia caribensis Strain MBA4.</title>
        <authorList>
            <person name="Pan Y."/>
            <person name="Kong K.F."/>
            <person name="Tsang J.S."/>
        </authorList>
    </citation>
    <scope>NUCLEOTIDE SEQUENCE [LARGE SCALE GENOMIC DNA]</scope>
    <source>
        <strain evidence="3 4">MBA4</strain>
        <plasmid evidence="4">Plasmid</plasmid>
    </source>
</reference>
<dbReference type="InterPro" id="IPR050336">
    <property type="entry name" value="Chromosome_partition/occlusion"/>
</dbReference>
<dbReference type="Pfam" id="PF07506">
    <property type="entry name" value="RepB"/>
    <property type="match status" value="1"/>
</dbReference>
<keyword evidence="3" id="KW-0614">Plasmid</keyword>
<dbReference type="GO" id="GO:0007059">
    <property type="term" value="P:chromosome segregation"/>
    <property type="evidence" value="ECO:0007669"/>
    <property type="project" value="TreeGrafter"/>
</dbReference>